<gene>
    <name evidence="12" type="primary">folD</name>
    <name evidence="15" type="ORF">C7382_103171</name>
</gene>
<dbReference type="AlphaFoldDB" id="A0A2U1FMT3"/>
<keyword evidence="7 12" id="KW-0521">NADP</keyword>
<reference evidence="15 16" key="1">
    <citation type="submission" date="2018-04" db="EMBL/GenBank/DDBJ databases">
        <title>Genomic Encyclopedia of Type Strains, Phase IV (KMG-IV): sequencing the most valuable type-strain genomes for metagenomic binning, comparative biology and taxonomic classification.</title>
        <authorList>
            <person name="Goeker M."/>
        </authorList>
    </citation>
    <scope>NUCLEOTIDE SEQUENCE [LARGE SCALE GENOMIC DNA]</scope>
    <source>
        <strain evidence="15 16">DSM 28520</strain>
    </source>
</reference>
<dbReference type="Pfam" id="PF00763">
    <property type="entry name" value="THF_DHG_CYH"/>
    <property type="match status" value="1"/>
</dbReference>
<evidence type="ECO:0000256" key="9">
    <source>
        <dbReference type="ARBA" id="ARBA00023102"/>
    </source>
</evidence>
<keyword evidence="5 12" id="KW-0658">Purine biosynthesis</keyword>
<evidence type="ECO:0000256" key="3">
    <source>
        <dbReference type="ARBA" id="ARBA00022563"/>
    </source>
</evidence>
<evidence type="ECO:0000256" key="1">
    <source>
        <dbReference type="ARBA" id="ARBA00004777"/>
    </source>
</evidence>
<dbReference type="CDD" id="cd01080">
    <property type="entry name" value="NAD_bind_m-THF_DH_Cyclohyd"/>
    <property type="match status" value="1"/>
</dbReference>
<feature type="domain" description="Tetrahydrofolate dehydrogenase/cyclohydrolase NAD(P)-binding" evidence="14">
    <location>
        <begin position="142"/>
        <end position="290"/>
    </location>
</feature>
<evidence type="ECO:0000256" key="8">
    <source>
        <dbReference type="ARBA" id="ARBA00023002"/>
    </source>
</evidence>
<dbReference type="UniPathway" id="UPA00193"/>
<feature type="binding site" evidence="12">
    <location>
        <begin position="168"/>
        <end position="170"/>
    </location>
    <ligand>
        <name>NADP(+)</name>
        <dbReference type="ChEBI" id="CHEBI:58349"/>
    </ligand>
</feature>
<dbReference type="GO" id="GO:0005829">
    <property type="term" value="C:cytosol"/>
    <property type="evidence" value="ECO:0007669"/>
    <property type="project" value="TreeGrafter"/>
</dbReference>
<keyword evidence="4 12" id="KW-0028">Amino-acid biosynthesis</keyword>
<dbReference type="PROSITE" id="PS00767">
    <property type="entry name" value="THF_DHG_CYH_2"/>
    <property type="match status" value="1"/>
</dbReference>
<evidence type="ECO:0000259" key="13">
    <source>
        <dbReference type="Pfam" id="PF00763"/>
    </source>
</evidence>
<evidence type="ECO:0000256" key="2">
    <source>
        <dbReference type="ARBA" id="ARBA00011738"/>
    </source>
</evidence>
<keyword evidence="8 12" id="KW-0560">Oxidoreductase</keyword>
<evidence type="ECO:0000256" key="10">
    <source>
        <dbReference type="ARBA" id="ARBA00023167"/>
    </source>
</evidence>
<evidence type="ECO:0000256" key="12">
    <source>
        <dbReference type="HAMAP-Rule" id="MF_01576"/>
    </source>
</evidence>
<comment type="similarity">
    <text evidence="12">Belongs to the tetrahydrofolate dehydrogenase/cyclohydrolase family.</text>
</comment>
<evidence type="ECO:0000313" key="16">
    <source>
        <dbReference type="Proteomes" id="UP000245462"/>
    </source>
</evidence>
<dbReference type="SUPFAM" id="SSF51735">
    <property type="entry name" value="NAD(P)-binding Rossmann-fold domains"/>
    <property type="match status" value="1"/>
</dbReference>
<dbReference type="InterPro" id="IPR000672">
    <property type="entry name" value="THF_DH/CycHdrlase"/>
</dbReference>
<proteinExistence type="inferred from homology"/>
<organism evidence="15 16">
    <name type="scientific">Porphyromonas loveana</name>
    <dbReference type="NCBI Taxonomy" id="1884669"/>
    <lineage>
        <taxon>Bacteria</taxon>
        <taxon>Pseudomonadati</taxon>
        <taxon>Bacteroidota</taxon>
        <taxon>Bacteroidia</taxon>
        <taxon>Bacteroidales</taxon>
        <taxon>Porphyromonadaceae</taxon>
        <taxon>Porphyromonas</taxon>
    </lineage>
</organism>
<dbReference type="InterPro" id="IPR020630">
    <property type="entry name" value="THF_DH/CycHdrlase_cat_dom"/>
</dbReference>
<dbReference type="FunFam" id="3.40.50.10860:FF:000005">
    <property type="entry name" value="C-1-tetrahydrofolate synthase, cytoplasmic, putative"/>
    <property type="match status" value="1"/>
</dbReference>
<dbReference type="HAMAP" id="MF_01576">
    <property type="entry name" value="THF_DHG_CYH"/>
    <property type="match status" value="1"/>
</dbReference>
<dbReference type="EC" id="3.5.4.9" evidence="12"/>
<evidence type="ECO:0000256" key="6">
    <source>
        <dbReference type="ARBA" id="ARBA00022801"/>
    </source>
</evidence>
<dbReference type="Gene3D" id="3.40.50.720">
    <property type="entry name" value="NAD(P)-binding Rossmann-like Domain"/>
    <property type="match status" value="1"/>
</dbReference>
<dbReference type="RefSeq" id="WP_116678767.1">
    <property type="nucleotide sequence ID" value="NZ_JBHACE010000057.1"/>
</dbReference>
<evidence type="ECO:0000256" key="7">
    <source>
        <dbReference type="ARBA" id="ARBA00022857"/>
    </source>
</evidence>
<evidence type="ECO:0000256" key="11">
    <source>
        <dbReference type="ARBA" id="ARBA00023268"/>
    </source>
</evidence>
<comment type="function">
    <text evidence="12">Catalyzes the oxidation of 5,10-methylenetetrahydrofolate to 5,10-methenyltetrahydrofolate and then the hydrolysis of 5,10-methenyltetrahydrofolate to 10-formyltetrahydrofolate.</text>
</comment>
<comment type="catalytic activity">
    <reaction evidence="12">
        <text>(6R)-5,10-methylene-5,6,7,8-tetrahydrofolate + NADP(+) = (6R)-5,10-methenyltetrahydrofolate + NADPH</text>
        <dbReference type="Rhea" id="RHEA:22812"/>
        <dbReference type="ChEBI" id="CHEBI:15636"/>
        <dbReference type="ChEBI" id="CHEBI:57455"/>
        <dbReference type="ChEBI" id="CHEBI:57783"/>
        <dbReference type="ChEBI" id="CHEBI:58349"/>
        <dbReference type="EC" id="1.5.1.5"/>
    </reaction>
</comment>
<feature type="domain" description="Tetrahydrofolate dehydrogenase/cyclohydrolase catalytic" evidence="13">
    <location>
        <begin position="8"/>
        <end position="123"/>
    </location>
</feature>
<keyword evidence="3 12" id="KW-0554">One-carbon metabolism</keyword>
<evidence type="ECO:0000313" key="15">
    <source>
        <dbReference type="EMBL" id="PVZ13474.1"/>
    </source>
</evidence>
<dbReference type="GO" id="GO:0000105">
    <property type="term" value="P:L-histidine biosynthetic process"/>
    <property type="evidence" value="ECO:0007669"/>
    <property type="project" value="UniProtKB-KW"/>
</dbReference>
<name>A0A2U1FMT3_9PORP</name>
<feature type="binding site" evidence="12">
    <location>
        <position position="238"/>
    </location>
    <ligand>
        <name>NADP(+)</name>
        <dbReference type="ChEBI" id="CHEBI:58349"/>
    </ligand>
</feature>
<evidence type="ECO:0000256" key="5">
    <source>
        <dbReference type="ARBA" id="ARBA00022755"/>
    </source>
</evidence>
<dbReference type="PANTHER" id="PTHR48099">
    <property type="entry name" value="C-1-TETRAHYDROFOLATE SYNTHASE, CYTOPLASMIC-RELATED"/>
    <property type="match status" value="1"/>
</dbReference>
<dbReference type="PRINTS" id="PR00085">
    <property type="entry name" value="THFDHDRGNASE"/>
</dbReference>
<dbReference type="EC" id="1.5.1.5" evidence="12"/>
<comment type="caution">
    <text evidence="15">The sequence shown here is derived from an EMBL/GenBank/DDBJ whole genome shotgun (WGS) entry which is preliminary data.</text>
</comment>
<dbReference type="InterPro" id="IPR046346">
    <property type="entry name" value="Aminoacid_DH-like_N_sf"/>
</dbReference>
<dbReference type="GO" id="GO:0004477">
    <property type="term" value="F:methenyltetrahydrofolate cyclohydrolase activity"/>
    <property type="evidence" value="ECO:0007669"/>
    <property type="project" value="UniProtKB-UniRule"/>
</dbReference>
<keyword evidence="16" id="KW-1185">Reference proteome</keyword>
<accession>A0A2U1FMT3</accession>
<evidence type="ECO:0000256" key="4">
    <source>
        <dbReference type="ARBA" id="ARBA00022605"/>
    </source>
</evidence>
<keyword evidence="6 12" id="KW-0378">Hydrolase</keyword>
<dbReference type="PROSITE" id="PS00766">
    <property type="entry name" value="THF_DHG_CYH_1"/>
    <property type="match status" value="1"/>
</dbReference>
<dbReference type="Proteomes" id="UP000245462">
    <property type="component" value="Unassembled WGS sequence"/>
</dbReference>
<dbReference type="InterPro" id="IPR020631">
    <property type="entry name" value="THF_DH/CycHdrlase_NAD-bd_dom"/>
</dbReference>
<dbReference type="GO" id="GO:0006164">
    <property type="term" value="P:purine nucleotide biosynthetic process"/>
    <property type="evidence" value="ECO:0007669"/>
    <property type="project" value="UniProtKB-KW"/>
</dbReference>
<comment type="pathway">
    <text evidence="1 12">One-carbon metabolism; tetrahydrofolate interconversion.</text>
</comment>
<dbReference type="GO" id="GO:0009086">
    <property type="term" value="P:methionine biosynthetic process"/>
    <property type="evidence" value="ECO:0007669"/>
    <property type="project" value="UniProtKB-KW"/>
</dbReference>
<dbReference type="GeneID" id="94550229"/>
<dbReference type="InterPro" id="IPR020867">
    <property type="entry name" value="THF_DH/CycHdrlase_CS"/>
</dbReference>
<evidence type="ECO:0000259" key="14">
    <source>
        <dbReference type="Pfam" id="PF02882"/>
    </source>
</evidence>
<keyword evidence="11 12" id="KW-0511">Multifunctional enzyme</keyword>
<dbReference type="Gene3D" id="3.40.50.10860">
    <property type="entry name" value="Leucine Dehydrogenase, chain A, domain 1"/>
    <property type="match status" value="1"/>
</dbReference>
<comment type="caution">
    <text evidence="12">Lacks conserved residue(s) required for the propagation of feature annotation.</text>
</comment>
<protein>
    <recommendedName>
        <fullName evidence="12">Bifunctional protein FolD</fullName>
    </recommendedName>
    <domain>
        <recommendedName>
            <fullName evidence="12">Methylenetetrahydrofolate dehydrogenase</fullName>
            <ecNumber evidence="12">1.5.1.5</ecNumber>
        </recommendedName>
    </domain>
    <domain>
        <recommendedName>
            <fullName evidence="12">Methenyltetrahydrofolate cyclohydrolase</fullName>
            <ecNumber evidence="12">3.5.4.9</ecNumber>
        </recommendedName>
    </domain>
</protein>
<dbReference type="PANTHER" id="PTHR48099:SF5">
    <property type="entry name" value="C-1-TETRAHYDROFOLATE SYNTHASE, CYTOPLASMIC"/>
    <property type="match status" value="1"/>
</dbReference>
<sequence>METTYQLLDGKKISAEIKQEIAAEVNRLLEKGMRRPHLAGVLVGHDGGSETYMASKVKACEEVGFTSSLIRYDVDVTEDELLDCVHRLNNNEEVDGFIVQLPLPKHIDEQKIIESINPKKDVDGFHPINVGRLSTGLPCFVSATPKGIVELLKRYNVPTSGKHCVVLGRSNIVGKPVSQLLIQKGYPGDCTVTVCHSRTPNIKEICLSADIIIAALGQPEFVKADMIKPGAVVIDVGTTLVPDPTRKSGVRLTGDVKFDEVAPLCSYITPVPGGVGPMTIVSLMSNTLLAGKGLTW</sequence>
<dbReference type="OrthoDB" id="9803580at2"/>
<dbReference type="Pfam" id="PF02882">
    <property type="entry name" value="THF_DHG_CYH_C"/>
    <property type="match status" value="1"/>
</dbReference>
<dbReference type="FunFam" id="3.40.50.720:FF:000189">
    <property type="entry name" value="Bifunctional protein FolD"/>
    <property type="match status" value="1"/>
</dbReference>
<dbReference type="SUPFAM" id="SSF53223">
    <property type="entry name" value="Aminoacid dehydrogenase-like, N-terminal domain"/>
    <property type="match status" value="1"/>
</dbReference>
<comment type="subunit">
    <text evidence="2 12">Homodimer.</text>
</comment>
<comment type="catalytic activity">
    <reaction evidence="12">
        <text>(6R)-5,10-methenyltetrahydrofolate + H2O = (6R)-10-formyltetrahydrofolate + H(+)</text>
        <dbReference type="Rhea" id="RHEA:23700"/>
        <dbReference type="ChEBI" id="CHEBI:15377"/>
        <dbReference type="ChEBI" id="CHEBI:15378"/>
        <dbReference type="ChEBI" id="CHEBI:57455"/>
        <dbReference type="ChEBI" id="CHEBI:195366"/>
        <dbReference type="EC" id="3.5.4.9"/>
    </reaction>
</comment>
<dbReference type="GO" id="GO:0035999">
    <property type="term" value="P:tetrahydrofolate interconversion"/>
    <property type="evidence" value="ECO:0007669"/>
    <property type="project" value="UniProtKB-UniRule"/>
</dbReference>
<dbReference type="InterPro" id="IPR036291">
    <property type="entry name" value="NAD(P)-bd_dom_sf"/>
</dbReference>
<keyword evidence="10 12" id="KW-0486">Methionine biosynthesis</keyword>
<dbReference type="EMBL" id="QEKY01000003">
    <property type="protein sequence ID" value="PVZ13474.1"/>
    <property type="molecule type" value="Genomic_DNA"/>
</dbReference>
<dbReference type="GO" id="GO:0004488">
    <property type="term" value="F:methylenetetrahydrofolate dehydrogenase (NADP+) activity"/>
    <property type="evidence" value="ECO:0007669"/>
    <property type="project" value="UniProtKB-UniRule"/>
</dbReference>
<dbReference type="NCBIfam" id="NF010782">
    <property type="entry name" value="PRK14185.1"/>
    <property type="match status" value="1"/>
</dbReference>
<keyword evidence="9 12" id="KW-0368">Histidine biosynthesis</keyword>